<sequence>MKKKLIAVLCASSLLVGCGSQNLTQLEKKTTDLRDKNHKMKLEIQELQQSKSQHEEKIKALQKDKSNMRQAKSNHKKVSNYKTSSQYYKDVTDVLNDYHNQKEDIEANKHSSKVESKINGMVEDLDQARDHYTENLDKDDMSSDDKKKDKSISKLHKDLTKAFNDIQDGYSKKDKKKISSGQKKLSQIKLDQ</sequence>
<evidence type="ECO:0000256" key="1">
    <source>
        <dbReference type="SAM" id="MobiDB-lite"/>
    </source>
</evidence>
<feature type="compositionally biased region" description="Low complexity" evidence="1">
    <location>
        <begin position="179"/>
        <end position="192"/>
    </location>
</feature>
<proteinExistence type="predicted"/>
<dbReference type="RefSeq" id="WP_103371330.1">
    <property type="nucleotide sequence ID" value="NZ_CBCRVO010000001.1"/>
</dbReference>
<keyword evidence="3" id="KW-1185">Reference proteome</keyword>
<dbReference type="PROSITE" id="PS51257">
    <property type="entry name" value="PROKAR_LIPOPROTEIN"/>
    <property type="match status" value="1"/>
</dbReference>
<comment type="caution">
    <text evidence="2">The sequence shown here is derived from an EMBL/GenBank/DDBJ whole genome shotgun (WGS) entry which is preliminary data.</text>
</comment>
<name>A0A2K4FFB7_9STAP</name>
<evidence type="ECO:0000313" key="3">
    <source>
        <dbReference type="Proteomes" id="UP000242712"/>
    </source>
</evidence>
<feature type="compositionally biased region" description="Basic and acidic residues" evidence="1">
    <location>
        <begin position="126"/>
        <end position="151"/>
    </location>
</feature>
<dbReference type="GeneID" id="98297642"/>
<protein>
    <recommendedName>
        <fullName evidence="4">Lipoprotein</fullName>
    </recommendedName>
</protein>
<dbReference type="Proteomes" id="UP000242712">
    <property type="component" value="Unassembled WGS sequence"/>
</dbReference>
<evidence type="ECO:0008006" key="4">
    <source>
        <dbReference type="Google" id="ProtNLM"/>
    </source>
</evidence>
<feature type="region of interest" description="Disordered" evidence="1">
    <location>
        <begin position="46"/>
        <end position="84"/>
    </location>
</feature>
<feature type="region of interest" description="Disordered" evidence="1">
    <location>
        <begin position="123"/>
        <end position="151"/>
    </location>
</feature>
<accession>A0A2K4FFB7</accession>
<dbReference type="AlphaFoldDB" id="A0A2K4FFB7"/>
<evidence type="ECO:0000313" key="2">
    <source>
        <dbReference type="EMBL" id="POA10048.1"/>
    </source>
</evidence>
<feature type="compositionally biased region" description="Basic and acidic residues" evidence="1">
    <location>
        <begin position="52"/>
        <end position="67"/>
    </location>
</feature>
<dbReference type="OrthoDB" id="2414214at2"/>
<organism evidence="2 3">
    <name type="scientific">Staphylococcus argensis</name>
    <dbReference type="NCBI Taxonomy" id="1607738"/>
    <lineage>
        <taxon>Bacteria</taxon>
        <taxon>Bacillati</taxon>
        <taxon>Bacillota</taxon>
        <taxon>Bacilli</taxon>
        <taxon>Bacillales</taxon>
        <taxon>Staphylococcaceae</taxon>
        <taxon>Staphylococcus</taxon>
    </lineage>
</organism>
<reference evidence="2 3" key="1">
    <citation type="submission" date="2017-08" db="EMBL/GenBank/DDBJ databases">
        <title>Draft genome sequences of 64 type strains of genus Staph aureus.</title>
        <authorList>
            <person name="Cole K."/>
            <person name="Golubchik T."/>
            <person name="Russell J."/>
            <person name="Foster D."/>
            <person name="Llewelyn M."/>
            <person name="Wilson D."/>
            <person name="Crook D."/>
            <person name="Paul J."/>
        </authorList>
    </citation>
    <scope>NUCLEOTIDE SEQUENCE [LARGE SCALE GENOMIC DNA]</scope>
    <source>
        <strain evidence="2 3">DSM 29875</strain>
    </source>
</reference>
<dbReference type="EMBL" id="PPPX01000001">
    <property type="protein sequence ID" value="POA10048.1"/>
    <property type="molecule type" value="Genomic_DNA"/>
</dbReference>
<feature type="region of interest" description="Disordered" evidence="1">
    <location>
        <begin position="170"/>
        <end position="192"/>
    </location>
</feature>
<gene>
    <name evidence="2" type="ORF">CD039_04695</name>
</gene>